<protein>
    <submittedName>
        <fullName evidence="1">Uncharacterized protein</fullName>
    </submittedName>
</protein>
<evidence type="ECO:0000313" key="1">
    <source>
        <dbReference type="EMBL" id="QES35130.1"/>
    </source>
</evidence>
<dbReference type="Proteomes" id="UP000322927">
    <property type="component" value="Chromosome"/>
</dbReference>
<gene>
    <name evidence="1" type="ORF">DEJ48_18465</name>
</gene>
<proteinExistence type="predicted"/>
<dbReference type="EMBL" id="CP029192">
    <property type="protein sequence ID" value="QES35130.1"/>
    <property type="molecule type" value="Genomic_DNA"/>
</dbReference>
<accession>A0A5P2BYT5</accession>
<reference evidence="1 2" key="1">
    <citation type="submission" date="2018-05" db="EMBL/GenBank/DDBJ databases">
        <title>Streptomyces venezuelae.</title>
        <authorList>
            <person name="Kim W."/>
            <person name="Lee N."/>
            <person name="Cho B.-K."/>
        </authorList>
    </citation>
    <scope>NUCLEOTIDE SEQUENCE [LARGE SCALE GENOMIC DNA]</scope>
    <source>
        <strain evidence="1 2">ATCC 14584</strain>
    </source>
</reference>
<name>A0A5P2BYT5_STRVZ</name>
<organism evidence="1 2">
    <name type="scientific">Streptomyces venezuelae</name>
    <dbReference type="NCBI Taxonomy" id="54571"/>
    <lineage>
        <taxon>Bacteria</taxon>
        <taxon>Bacillati</taxon>
        <taxon>Actinomycetota</taxon>
        <taxon>Actinomycetes</taxon>
        <taxon>Kitasatosporales</taxon>
        <taxon>Streptomycetaceae</taxon>
        <taxon>Streptomyces</taxon>
    </lineage>
</organism>
<evidence type="ECO:0000313" key="2">
    <source>
        <dbReference type="Proteomes" id="UP000322927"/>
    </source>
</evidence>
<sequence length="69" mass="7445">MSPVATPAEERQAQHVYASLLAHYEDCGSCRVENYCEAGGRLRRAHRATRVALGRAERTEAASSPGEGS</sequence>
<dbReference type="AlphaFoldDB" id="A0A5P2BYT5"/>